<dbReference type="RefSeq" id="WP_145378279.1">
    <property type="nucleotide sequence ID" value="NZ_CP036276.1"/>
</dbReference>
<feature type="chain" id="PRO_5022095779" evidence="1">
    <location>
        <begin position="29"/>
        <end position="508"/>
    </location>
</feature>
<dbReference type="EMBL" id="CP036276">
    <property type="protein sequence ID" value="QDU45729.1"/>
    <property type="molecule type" value="Genomic_DNA"/>
</dbReference>
<accession>A0A517ZTD4</accession>
<keyword evidence="3" id="KW-1185">Reference proteome</keyword>
<gene>
    <name evidence="2" type="ORF">Mal52_42250</name>
</gene>
<dbReference type="AlphaFoldDB" id="A0A517ZTD4"/>
<dbReference type="Proteomes" id="UP000319383">
    <property type="component" value="Chromosome"/>
</dbReference>
<organism evidence="2 3">
    <name type="scientific">Symmachiella dynata</name>
    <dbReference type="NCBI Taxonomy" id="2527995"/>
    <lineage>
        <taxon>Bacteria</taxon>
        <taxon>Pseudomonadati</taxon>
        <taxon>Planctomycetota</taxon>
        <taxon>Planctomycetia</taxon>
        <taxon>Planctomycetales</taxon>
        <taxon>Planctomycetaceae</taxon>
        <taxon>Symmachiella</taxon>
    </lineage>
</organism>
<evidence type="ECO:0000256" key="1">
    <source>
        <dbReference type="SAM" id="SignalP"/>
    </source>
</evidence>
<reference evidence="2 3" key="1">
    <citation type="submission" date="2019-02" db="EMBL/GenBank/DDBJ databases">
        <title>Deep-cultivation of Planctomycetes and their phenomic and genomic characterization uncovers novel biology.</title>
        <authorList>
            <person name="Wiegand S."/>
            <person name="Jogler M."/>
            <person name="Boedeker C."/>
            <person name="Pinto D."/>
            <person name="Vollmers J."/>
            <person name="Rivas-Marin E."/>
            <person name="Kohn T."/>
            <person name="Peeters S.H."/>
            <person name="Heuer A."/>
            <person name="Rast P."/>
            <person name="Oberbeckmann S."/>
            <person name="Bunk B."/>
            <person name="Jeske O."/>
            <person name="Meyerdierks A."/>
            <person name="Storesund J.E."/>
            <person name="Kallscheuer N."/>
            <person name="Luecker S."/>
            <person name="Lage O.M."/>
            <person name="Pohl T."/>
            <person name="Merkel B.J."/>
            <person name="Hornburger P."/>
            <person name="Mueller R.-W."/>
            <person name="Bruemmer F."/>
            <person name="Labrenz M."/>
            <person name="Spormann A.M."/>
            <person name="Op den Camp H."/>
            <person name="Overmann J."/>
            <person name="Amann R."/>
            <person name="Jetten M.S.M."/>
            <person name="Mascher T."/>
            <person name="Medema M.H."/>
            <person name="Devos D.P."/>
            <person name="Kaster A.-K."/>
            <person name="Ovreas L."/>
            <person name="Rohde M."/>
            <person name="Galperin M.Y."/>
            <person name="Jogler C."/>
        </authorList>
    </citation>
    <scope>NUCLEOTIDE SEQUENCE [LARGE SCALE GENOMIC DNA]</scope>
    <source>
        <strain evidence="2 3">Mal52</strain>
    </source>
</reference>
<keyword evidence="1" id="KW-0732">Signal</keyword>
<evidence type="ECO:0000313" key="3">
    <source>
        <dbReference type="Proteomes" id="UP000319383"/>
    </source>
</evidence>
<protein>
    <submittedName>
        <fullName evidence="2">Uncharacterized protein</fullName>
    </submittedName>
</protein>
<feature type="signal peptide" evidence="1">
    <location>
        <begin position="1"/>
        <end position="28"/>
    </location>
</feature>
<dbReference type="KEGG" id="sdyn:Mal52_42250"/>
<sequence precursor="true">MVICGLRQLRWVALWAFTLSLWALPAAAADFSAIPRPAKNDHTAASLRNYQAALLAPYGGDYRKLPLAVKAAHFEWEIQNYFTSPWQQVHYKITLRDKVGRPPKMGLGADTSTWNGALLAALSYKYAVTKDRQTLQHISSLLRGLHFFQQVTEYPGLVARSVLQSEEPIHKNIYKYTDDDGTVYHFRSDPAKGTYNQLVGGYATLMLLVYHDLPAADQKLALDDLTAAVVHLLEHDYRLTDKDGKPTPYGDMTPVIGPQGVPFNAQVAYMIVATGMHFVPQDHPRRQKIERAFKRLRSKHHVYYSAPLKSFILPQKIGGSVLVKGMNDRNHVTNAAYVSLMLDLHQSARDQTEMDGTFLFRMGRTMFHSLRRIENEHNSLCNFMWCGLLSHPVVFQKIIQPEEQQRTGAQLNYLLYTGIEQLRRFRLDRFSTPGEVETVDYPVWVDESKPNSGYAWKNNPHSAWRSNGPAINQATCSIDYLHAYWLMRYYRLDELVQARQWHGEVLGK</sequence>
<name>A0A517ZTD4_9PLAN</name>
<proteinExistence type="predicted"/>
<evidence type="ECO:0000313" key="2">
    <source>
        <dbReference type="EMBL" id="QDU45729.1"/>
    </source>
</evidence>